<name>A0ABS8D4Y7_9NEIS</name>
<dbReference type="InterPro" id="IPR000847">
    <property type="entry name" value="LysR_HTH_N"/>
</dbReference>
<evidence type="ECO:0000313" key="7">
    <source>
        <dbReference type="Proteomes" id="UP001165395"/>
    </source>
</evidence>
<dbReference type="NCBIfam" id="NF008352">
    <property type="entry name" value="PRK11139.1"/>
    <property type="match status" value="1"/>
</dbReference>
<dbReference type="Gene3D" id="3.40.190.10">
    <property type="entry name" value="Periplasmic binding protein-like II"/>
    <property type="match status" value="2"/>
</dbReference>
<reference evidence="6" key="1">
    <citation type="submission" date="2021-10" db="EMBL/GenBank/DDBJ databases">
        <title>The complete genome sequence of Leeia sp. TBRC 13508.</title>
        <authorList>
            <person name="Charoenyingcharoen P."/>
            <person name="Yukphan P."/>
        </authorList>
    </citation>
    <scope>NUCLEOTIDE SEQUENCE</scope>
    <source>
        <strain evidence="6">TBRC 13508</strain>
    </source>
</reference>
<dbReference type="PANTHER" id="PTHR30537">
    <property type="entry name" value="HTH-TYPE TRANSCRIPTIONAL REGULATOR"/>
    <property type="match status" value="1"/>
</dbReference>
<keyword evidence="4" id="KW-0804">Transcription</keyword>
<dbReference type="RefSeq" id="WP_227179837.1">
    <property type="nucleotide sequence ID" value="NZ_JAJBZT010000003.1"/>
</dbReference>
<evidence type="ECO:0000256" key="3">
    <source>
        <dbReference type="ARBA" id="ARBA00023125"/>
    </source>
</evidence>
<protein>
    <submittedName>
        <fullName evidence="6">Transcriptional regulator GcvA</fullName>
    </submittedName>
</protein>
<gene>
    <name evidence="6" type="primary">gcvA</name>
    <name evidence="6" type="ORF">LIN78_06790</name>
</gene>
<proteinExistence type="inferred from homology"/>
<evidence type="ECO:0000259" key="5">
    <source>
        <dbReference type="PROSITE" id="PS50931"/>
    </source>
</evidence>
<dbReference type="PROSITE" id="PS50931">
    <property type="entry name" value="HTH_LYSR"/>
    <property type="match status" value="1"/>
</dbReference>
<feature type="domain" description="HTH lysR-type" evidence="5">
    <location>
        <begin position="4"/>
        <end position="61"/>
    </location>
</feature>
<dbReference type="Pfam" id="PF03466">
    <property type="entry name" value="LysR_substrate"/>
    <property type="match status" value="1"/>
</dbReference>
<dbReference type="EMBL" id="JAJBZT010000003">
    <property type="protein sequence ID" value="MCB6183247.1"/>
    <property type="molecule type" value="Genomic_DNA"/>
</dbReference>
<evidence type="ECO:0000256" key="1">
    <source>
        <dbReference type="ARBA" id="ARBA00009437"/>
    </source>
</evidence>
<dbReference type="InterPro" id="IPR058163">
    <property type="entry name" value="LysR-type_TF_proteobact-type"/>
</dbReference>
<dbReference type="SUPFAM" id="SSF46785">
    <property type="entry name" value="Winged helix' DNA-binding domain"/>
    <property type="match status" value="1"/>
</dbReference>
<organism evidence="6 7">
    <name type="scientific">Leeia speluncae</name>
    <dbReference type="NCBI Taxonomy" id="2884804"/>
    <lineage>
        <taxon>Bacteria</taxon>
        <taxon>Pseudomonadati</taxon>
        <taxon>Pseudomonadota</taxon>
        <taxon>Betaproteobacteria</taxon>
        <taxon>Neisseriales</taxon>
        <taxon>Leeiaceae</taxon>
        <taxon>Leeia</taxon>
    </lineage>
</organism>
<dbReference type="InterPro" id="IPR005119">
    <property type="entry name" value="LysR_subst-bd"/>
</dbReference>
<evidence type="ECO:0000256" key="4">
    <source>
        <dbReference type="ARBA" id="ARBA00023163"/>
    </source>
</evidence>
<keyword evidence="2" id="KW-0805">Transcription regulation</keyword>
<dbReference type="Pfam" id="PF00126">
    <property type="entry name" value="HTH_1"/>
    <property type="match status" value="1"/>
</dbReference>
<dbReference type="PANTHER" id="PTHR30537:SF74">
    <property type="entry name" value="HTH-TYPE TRANSCRIPTIONAL REGULATOR TRPI"/>
    <property type="match status" value="1"/>
</dbReference>
<comment type="similarity">
    <text evidence="1">Belongs to the LysR transcriptional regulatory family.</text>
</comment>
<evidence type="ECO:0000313" key="6">
    <source>
        <dbReference type="EMBL" id="MCB6183247.1"/>
    </source>
</evidence>
<evidence type="ECO:0000256" key="2">
    <source>
        <dbReference type="ARBA" id="ARBA00023015"/>
    </source>
</evidence>
<dbReference type="Gene3D" id="1.10.10.10">
    <property type="entry name" value="Winged helix-like DNA-binding domain superfamily/Winged helix DNA-binding domain"/>
    <property type="match status" value="1"/>
</dbReference>
<dbReference type="Proteomes" id="UP001165395">
    <property type="component" value="Unassembled WGS sequence"/>
</dbReference>
<dbReference type="SUPFAM" id="SSF53850">
    <property type="entry name" value="Periplasmic binding protein-like II"/>
    <property type="match status" value="1"/>
</dbReference>
<comment type="caution">
    <text evidence="6">The sequence shown here is derived from an EMBL/GenBank/DDBJ whole genome shotgun (WGS) entry which is preliminary data.</text>
</comment>
<dbReference type="CDD" id="cd08432">
    <property type="entry name" value="PBP2_GcdR_TrpI_HvrB_AmpR_like"/>
    <property type="match status" value="1"/>
</dbReference>
<dbReference type="InterPro" id="IPR036388">
    <property type="entry name" value="WH-like_DNA-bd_sf"/>
</dbReference>
<keyword evidence="7" id="KW-1185">Reference proteome</keyword>
<keyword evidence="3" id="KW-0238">DNA-binding</keyword>
<dbReference type="InterPro" id="IPR036390">
    <property type="entry name" value="WH_DNA-bd_sf"/>
</dbReference>
<accession>A0ABS8D4Y7</accession>
<sequence length="307" mass="34138">MSALPIAAVRVFEVAARHESFQRAGQELFLSAGAVAHQVKLLENWLGVKLFLRQARGLVLTPAGKRYADSIRPLLAQIETISKVAQSRGSDDRLVTVSATPSLVTRWLMPRLGHWREKEPEVELRLLASVAPVDFLRDGTDVAIRLGNGPYHGLMSDILMAEEFCAVSSPSFLKKFKKFTHPKDLLGVPLLHDESESRIPDQIDWHMWMAELGVKIPATVTGLRFSHTYLTIEAAISGQGVAIASLPMVVDDLKAGRLVQVLPHRVPGPYQYHLLRLPDAERRPAVKSFCDWARAEAAECMMHAIQM</sequence>